<dbReference type="InterPro" id="IPR009080">
    <property type="entry name" value="tRNAsynth_Ia_anticodon-bd"/>
</dbReference>
<feature type="region of interest" description="Disordered" evidence="11">
    <location>
        <begin position="116"/>
        <end position="137"/>
    </location>
</feature>
<sequence length="893" mass="100161">MKTFRSINPEILPKHFEAETIEKKLDARWESEGTYRFDPSRTREETFVVDTPPPTVSGSLHVGHIFSYTHTDVIARHQRMLGKNIFYPMGWDDNGLPTERRVQNYFNVRADVRTPHEPGLRLEPATAESSKQPPRTVSRPNFIELCHQVTQQDEQVFKGLFRRIGLSVDWAEEYATIDDDSRKLAQLSFLDLHEKGHAYSVKAPTMWDVDFQTAVAQAEVEDRPQAGAFHDIEFGVEGSDARFTIATTRPELLAACVGVTAHPDDERYKGLFGKRAITPLFRVPVPIFPSELADPTKGTGILMVCTFGDATDVLWWRQQKLPLRQIIGRNGRLMAVTFGDSGWESLDAPAAQGFYAGLLGKTVKQARTAMVELLRREDGASKPGMGVPLQGEPKPIQREVKFFEKGDQPLEFISTRQWFVRLMDKKEQLLRFGDRVKWHPEHMGSRYRNWTENLQLDWCISRQRYFGVQFPVWYPLDADGNPVHDQPILATQAQLPVDPTVDVPEGYDASQRDQPNGFTAESDVFDTWFTSSLTPQIASGWELDPERHRKLFPADIRPQSHEIIRTWAFYTIAKAMLHENSIPWKHVLISGWILDPDRKKMSKSKGNVITPMHLLENYGADAVRYWSASARLGTDTAFDEKVFKVGKRLVTKLFNAGKYVLSQTAQEHPITHELDLAFVAKLAGVVEAATASYKEFEFAPALATTESFFWSSFTDTYLELVKARARGEASGGEEARGSAVAALRLGLNVLLRLFAPVLPYITEEVWSWAFAEETGRKSIHRARWPDARTFAGIAAPANPASFAIAEAAQQAINKRKSESGAGVGRAVTRMKLAANAATLAGFGPVREDVLSATRSQGVELVEKADLADGTFEIQDFELAPAAEKEKAPEPSES</sequence>
<dbReference type="RefSeq" id="WP_047857585.1">
    <property type="nucleotide sequence ID" value="NZ_CP011509.1"/>
</dbReference>
<dbReference type="InterPro" id="IPR014729">
    <property type="entry name" value="Rossmann-like_a/b/a_fold"/>
</dbReference>
<evidence type="ECO:0000256" key="10">
    <source>
        <dbReference type="RuleBase" id="RU363035"/>
    </source>
</evidence>
<dbReference type="InterPro" id="IPR009008">
    <property type="entry name" value="Val/Leu/Ile-tRNA-synth_edit"/>
</dbReference>
<dbReference type="AlphaFoldDB" id="A0AAC8TGI0"/>
<reference evidence="14 15" key="1">
    <citation type="submission" date="2015-05" db="EMBL/GenBank/DDBJ databases">
        <title>Genome assembly of Archangium gephyra DSM 2261.</title>
        <authorList>
            <person name="Sharma G."/>
            <person name="Subramanian S."/>
        </authorList>
    </citation>
    <scope>NUCLEOTIDE SEQUENCE [LARGE SCALE GENOMIC DNA]</scope>
    <source>
        <strain evidence="14 15">DSM 2261</strain>
    </source>
</reference>
<proteinExistence type="inferred from homology"/>
<feature type="domain" description="Aminoacyl-tRNA synthetase class Ia" evidence="12">
    <location>
        <begin position="27"/>
        <end position="106"/>
    </location>
</feature>
<dbReference type="HAMAP" id="MF_02005">
    <property type="entry name" value="Val_tRNA_synth_type2"/>
    <property type="match status" value="1"/>
</dbReference>
<evidence type="ECO:0000259" key="12">
    <source>
        <dbReference type="Pfam" id="PF00133"/>
    </source>
</evidence>
<dbReference type="InterPro" id="IPR022874">
    <property type="entry name" value="Valine-tRNA_ligase_type_2"/>
</dbReference>
<dbReference type="GO" id="GO:0004832">
    <property type="term" value="F:valine-tRNA ligase activity"/>
    <property type="evidence" value="ECO:0007669"/>
    <property type="project" value="UniProtKB-EC"/>
</dbReference>
<dbReference type="Gene3D" id="3.90.740.10">
    <property type="entry name" value="Valyl/Leucyl/Isoleucyl-tRNA synthetase, editing domain"/>
    <property type="match status" value="1"/>
</dbReference>
<dbReference type="GO" id="GO:0002161">
    <property type="term" value="F:aminoacyl-tRNA deacylase activity"/>
    <property type="evidence" value="ECO:0007669"/>
    <property type="project" value="InterPro"/>
</dbReference>
<evidence type="ECO:0000259" key="13">
    <source>
        <dbReference type="Pfam" id="PF08264"/>
    </source>
</evidence>
<dbReference type="SUPFAM" id="SSF50677">
    <property type="entry name" value="ValRS/IleRS/LeuRS editing domain"/>
    <property type="match status" value="1"/>
</dbReference>
<evidence type="ECO:0000256" key="6">
    <source>
        <dbReference type="ARBA" id="ARBA00022917"/>
    </source>
</evidence>
<dbReference type="InterPro" id="IPR002303">
    <property type="entry name" value="Valyl-tRNA_ligase"/>
</dbReference>
<feature type="compositionally biased region" description="Polar residues" evidence="11">
    <location>
        <begin position="127"/>
        <end position="137"/>
    </location>
</feature>
<keyword evidence="5 10" id="KW-0067">ATP-binding</keyword>
<protein>
    <recommendedName>
        <fullName evidence="1">valine--tRNA ligase</fullName>
        <ecNumber evidence="1">6.1.1.9</ecNumber>
    </recommendedName>
    <alternativeName>
        <fullName evidence="8">Valyl-tRNA synthetase</fullName>
    </alternativeName>
</protein>
<keyword evidence="2" id="KW-0963">Cytoplasm</keyword>
<evidence type="ECO:0000256" key="2">
    <source>
        <dbReference type="ARBA" id="ARBA00022490"/>
    </source>
</evidence>
<feature type="domain" description="Methionyl/Valyl/Leucyl/Isoleucyl-tRNA synthetase anticodon-binding" evidence="13">
    <location>
        <begin position="677"/>
        <end position="820"/>
    </location>
</feature>
<feature type="domain" description="Aminoacyl-tRNA synthetase class Ia" evidence="12">
    <location>
        <begin position="128"/>
        <end position="638"/>
    </location>
</feature>
<dbReference type="KEGG" id="age:AA314_05182"/>
<evidence type="ECO:0000256" key="8">
    <source>
        <dbReference type="ARBA" id="ARBA00029936"/>
    </source>
</evidence>
<keyword evidence="7 10" id="KW-0030">Aminoacyl-tRNA synthetase</keyword>
<evidence type="ECO:0000256" key="3">
    <source>
        <dbReference type="ARBA" id="ARBA00022598"/>
    </source>
</evidence>
<evidence type="ECO:0000256" key="9">
    <source>
        <dbReference type="ARBA" id="ARBA00047552"/>
    </source>
</evidence>
<keyword evidence="4 10" id="KW-0547">Nucleotide-binding</keyword>
<evidence type="ECO:0000256" key="7">
    <source>
        <dbReference type="ARBA" id="ARBA00023146"/>
    </source>
</evidence>
<dbReference type="Gene3D" id="3.40.50.620">
    <property type="entry name" value="HUPs"/>
    <property type="match status" value="2"/>
</dbReference>
<dbReference type="Pfam" id="PF08264">
    <property type="entry name" value="Anticodon_1"/>
    <property type="match status" value="1"/>
</dbReference>
<dbReference type="EMBL" id="CP011509">
    <property type="protein sequence ID" value="AKJ03556.1"/>
    <property type="molecule type" value="Genomic_DNA"/>
</dbReference>
<dbReference type="GO" id="GO:0006438">
    <property type="term" value="P:valyl-tRNA aminoacylation"/>
    <property type="evidence" value="ECO:0007669"/>
    <property type="project" value="InterPro"/>
</dbReference>
<keyword evidence="3 10" id="KW-0436">Ligase</keyword>
<dbReference type="InterPro" id="IPR033705">
    <property type="entry name" value="Anticodon_Ia_Val"/>
</dbReference>
<dbReference type="EC" id="6.1.1.9" evidence="1"/>
<keyword evidence="6 10" id="KW-0648">Protein biosynthesis</keyword>
<dbReference type="GO" id="GO:0005829">
    <property type="term" value="C:cytosol"/>
    <property type="evidence" value="ECO:0007669"/>
    <property type="project" value="TreeGrafter"/>
</dbReference>
<evidence type="ECO:0000313" key="14">
    <source>
        <dbReference type="EMBL" id="AKJ03556.1"/>
    </source>
</evidence>
<dbReference type="PANTHER" id="PTHR11946">
    <property type="entry name" value="VALYL-TRNA SYNTHETASES"/>
    <property type="match status" value="1"/>
</dbReference>
<dbReference type="NCBIfam" id="NF000540">
    <property type="entry name" value="alt_ValS"/>
    <property type="match status" value="1"/>
</dbReference>
<dbReference type="InterPro" id="IPR048044">
    <property type="entry name" value="Valyl-tRNA_ligase_actino"/>
</dbReference>
<dbReference type="NCBIfam" id="NF009687">
    <property type="entry name" value="PRK13208.1"/>
    <property type="match status" value="1"/>
</dbReference>
<dbReference type="PANTHER" id="PTHR11946:SF93">
    <property type="entry name" value="VALINE--TRNA LIGASE, CHLOROPLASTIC_MITOCHONDRIAL 2"/>
    <property type="match status" value="1"/>
</dbReference>
<evidence type="ECO:0000256" key="1">
    <source>
        <dbReference type="ARBA" id="ARBA00013169"/>
    </source>
</evidence>
<evidence type="ECO:0000313" key="15">
    <source>
        <dbReference type="Proteomes" id="UP000035579"/>
    </source>
</evidence>
<name>A0AAC8TGI0_9BACT</name>
<accession>A0AAC8TGI0</accession>
<dbReference type="GO" id="GO:0005524">
    <property type="term" value="F:ATP binding"/>
    <property type="evidence" value="ECO:0007669"/>
    <property type="project" value="UniProtKB-KW"/>
</dbReference>
<dbReference type="SUPFAM" id="SSF47323">
    <property type="entry name" value="Anticodon-binding domain of a subclass of class I aminoacyl-tRNA synthetases"/>
    <property type="match status" value="1"/>
</dbReference>
<evidence type="ECO:0000256" key="11">
    <source>
        <dbReference type="SAM" id="MobiDB-lite"/>
    </source>
</evidence>
<dbReference type="PRINTS" id="PR00986">
    <property type="entry name" value="TRNASYNTHVAL"/>
</dbReference>
<dbReference type="SUPFAM" id="SSF52374">
    <property type="entry name" value="Nucleotidylyl transferase"/>
    <property type="match status" value="1"/>
</dbReference>
<dbReference type="Pfam" id="PF00133">
    <property type="entry name" value="tRNA-synt_1"/>
    <property type="match status" value="2"/>
</dbReference>
<dbReference type="Proteomes" id="UP000035579">
    <property type="component" value="Chromosome"/>
</dbReference>
<gene>
    <name evidence="14" type="ORF">AA314_05182</name>
</gene>
<dbReference type="InterPro" id="IPR001412">
    <property type="entry name" value="aa-tRNA-synth_I_CS"/>
</dbReference>
<comment type="similarity">
    <text evidence="10">Belongs to the class-I aminoacyl-tRNA synthetase family.</text>
</comment>
<dbReference type="CDD" id="cd07962">
    <property type="entry name" value="Anticodon_Ia_Val"/>
    <property type="match status" value="1"/>
</dbReference>
<comment type="catalytic activity">
    <reaction evidence="9">
        <text>tRNA(Val) + L-valine + ATP = L-valyl-tRNA(Val) + AMP + diphosphate</text>
        <dbReference type="Rhea" id="RHEA:10704"/>
        <dbReference type="Rhea" id="RHEA-COMP:9672"/>
        <dbReference type="Rhea" id="RHEA-COMP:9708"/>
        <dbReference type="ChEBI" id="CHEBI:30616"/>
        <dbReference type="ChEBI" id="CHEBI:33019"/>
        <dbReference type="ChEBI" id="CHEBI:57762"/>
        <dbReference type="ChEBI" id="CHEBI:78442"/>
        <dbReference type="ChEBI" id="CHEBI:78537"/>
        <dbReference type="ChEBI" id="CHEBI:456215"/>
        <dbReference type="EC" id="6.1.1.9"/>
    </reaction>
</comment>
<dbReference type="InterPro" id="IPR013155">
    <property type="entry name" value="M/V/L/I-tRNA-synth_anticd-bd"/>
</dbReference>
<dbReference type="PROSITE" id="PS00178">
    <property type="entry name" value="AA_TRNA_LIGASE_I"/>
    <property type="match status" value="1"/>
</dbReference>
<dbReference type="Gene3D" id="1.10.730.10">
    <property type="entry name" value="Isoleucyl-tRNA Synthetase, Domain 1"/>
    <property type="match status" value="1"/>
</dbReference>
<organism evidence="14 15">
    <name type="scientific">Archangium gephyra</name>
    <dbReference type="NCBI Taxonomy" id="48"/>
    <lineage>
        <taxon>Bacteria</taxon>
        <taxon>Pseudomonadati</taxon>
        <taxon>Myxococcota</taxon>
        <taxon>Myxococcia</taxon>
        <taxon>Myxococcales</taxon>
        <taxon>Cystobacterineae</taxon>
        <taxon>Archangiaceae</taxon>
        <taxon>Archangium</taxon>
    </lineage>
</organism>
<evidence type="ECO:0000256" key="5">
    <source>
        <dbReference type="ARBA" id="ARBA00022840"/>
    </source>
</evidence>
<dbReference type="InterPro" id="IPR002300">
    <property type="entry name" value="aa-tRNA-synth_Ia"/>
</dbReference>
<evidence type="ECO:0000256" key="4">
    <source>
        <dbReference type="ARBA" id="ARBA00022741"/>
    </source>
</evidence>